<dbReference type="Gene3D" id="1.20.120.910">
    <property type="entry name" value="DksA, coiled-coil domain"/>
    <property type="match status" value="1"/>
</dbReference>
<organism evidence="7 8">
    <name type="scientific">Antricoccus suffuscus</name>
    <dbReference type="NCBI Taxonomy" id="1629062"/>
    <lineage>
        <taxon>Bacteria</taxon>
        <taxon>Bacillati</taxon>
        <taxon>Actinomycetota</taxon>
        <taxon>Actinomycetes</taxon>
        <taxon>Geodermatophilales</taxon>
        <taxon>Antricoccaceae</taxon>
        <taxon>Antricoccus</taxon>
    </lineage>
</organism>
<dbReference type="EMBL" id="PVUE01000027">
    <property type="protein sequence ID" value="PRZ31677.1"/>
    <property type="molecule type" value="Genomic_DNA"/>
</dbReference>
<feature type="compositionally biased region" description="Low complexity" evidence="5">
    <location>
        <begin position="23"/>
        <end position="106"/>
    </location>
</feature>
<protein>
    <submittedName>
        <fullName evidence="7">TraR/DksA family transcriptional regulator</fullName>
    </submittedName>
</protein>
<dbReference type="Pfam" id="PF01258">
    <property type="entry name" value="zf-dskA_traR"/>
    <property type="match status" value="1"/>
</dbReference>
<dbReference type="PROSITE" id="PS51128">
    <property type="entry name" value="ZF_DKSA_2"/>
    <property type="match status" value="1"/>
</dbReference>
<feature type="region of interest" description="Disordered" evidence="5">
    <location>
        <begin position="1"/>
        <end position="106"/>
    </location>
</feature>
<reference evidence="7 8" key="1">
    <citation type="submission" date="2018-03" db="EMBL/GenBank/DDBJ databases">
        <title>Genomic Encyclopedia of Archaeal and Bacterial Type Strains, Phase II (KMG-II): from individual species to whole genera.</title>
        <authorList>
            <person name="Goeker M."/>
        </authorList>
    </citation>
    <scope>NUCLEOTIDE SEQUENCE [LARGE SCALE GENOMIC DNA]</scope>
    <source>
        <strain evidence="7 8">DSM 100065</strain>
    </source>
</reference>
<evidence type="ECO:0000256" key="5">
    <source>
        <dbReference type="SAM" id="MobiDB-lite"/>
    </source>
</evidence>
<dbReference type="PANTHER" id="PTHR33823">
    <property type="entry name" value="RNA POLYMERASE-BINDING TRANSCRIPTION FACTOR DKSA-RELATED"/>
    <property type="match status" value="1"/>
</dbReference>
<dbReference type="Proteomes" id="UP000237752">
    <property type="component" value="Unassembled WGS sequence"/>
</dbReference>
<evidence type="ECO:0000259" key="6">
    <source>
        <dbReference type="Pfam" id="PF01258"/>
    </source>
</evidence>
<dbReference type="PANTHER" id="PTHR33823:SF2">
    <property type="entry name" value="RNA POLYMERASE-BINDING TRANSCRIPTION FACTOR DKSA"/>
    <property type="match status" value="1"/>
</dbReference>
<evidence type="ECO:0000256" key="2">
    <source>
        <dbReference type="ARBA" id="ARBA00022771"/>
    </source>
</evidence>
<keyword evidence="8" id="KW-1185">Reference proteome</keyword>
<dbReference type="InterPro" id="IPR037187">
    <property type="entry name" value="DnaK_N"/>
</dbReference>
<dbReference type="InterPro" id="IPR020458">
    <property type="entry name" value="Znf_DskA_TraR_CS"/>
</dbReference>
<name>A0A2T0Z5P2_9ACTN</name>
<gene>
    <name evidence="7" type="ORF">CLV47_12713</name>
</gene>
<dbReference type="RefSeq" id="WP_170111187.1">
    <property type="nucleotide sequence ID" value="NZ_PVUE01000027.1"/>
</dbReference>
<comment type="caution">
    <text evidence="7">The sequence shown here is derived from an EMBL/GenBank/DDBJ whole genome shotgun (WGS) entry which is preliminary data.</text>
</comment>
<dbReference type="InterPro" id="IPR020460">
    <property type="entry name" value="Znf_C4-type_bac"/>
</dbReference>
<evidence type="ECO:0000313" key="8">
    <source>
        <dbReference type="Proteomes" id="UP000237752"/>
    </source>
</evidence>
<dbReference type="AlphaFoldDB" id="A0A2T0Z5P2"/>
<evidence type="ECO:0000256" key="1">
    <source>
        <dbReference type="ARBA" id="ARBA00022723"/>
    </source>
</evidence>
<evidence type="ECO:0000256" key="4">
    <source>
        <dbReference type="PROSITE-ProRule" id="PRU00510"/>
    </source>
</evidence>
<proteinExistence type="predicted"/>
<dbReference type="PROSITE" id="PS01102">
    <property type="entry name" value="ZF_DKSA_1"/>
    <property type="match status" value="1"/>
</dbReference>
<evidence type="ECO:0000313" key="7">
    <source>
        <dbReference type="EMBL" id="PRZ31677.1"/>
    </source>
</evidence>
<feature type="zinc finger region" description="dksA C4-type" evidence="4">
    <location>
        <begin position="196"/>
        <end position="220"/>
    </location>
</feature>
<dbReference type="SUPFAM" id="SSF57716">
    <property type="entry name" value="Glucocorticoid receptor-like (DNA-binding domain)"/>
    <property type="match status" value="1"/>
</dbReference>
<dbReference type="PRINTS" id="PR00618">
    <property type="entry name" value="DKSAZNFINGER"/>
</dbReference>
<keyword evidence="2" id="KW-0863">Zinc-finger</keyword>
<dbReference type="InterPro" id="IPR000962">
    <property type="entry name" value="Znf_DskA_TraR"/>
</dbReference>
<keyword evidence="1" id="KW-0479">Metal-binding</keyword>
<sequence>MAAKKSAGAKTASGARAAKKIPAKSVVAKKTAPTKTAPTKKTAAKSAAPVKVAVNGTAKKTAATKPAATAATAATKQTPKTAPKKTVPAKSAAKKTAPTKAAAKPKTPFNKVELREFGKLIDGQLQELQAEYDTAMIALDDLQHNRLDTAGDDPADAGNKTFEREQEMSIANNRMHLITQLQRARARVDEGSYGLCENCGKTIPKARLQAYPSATLCVDCKAREERR</sequence>
<evidence type="ECO:0000256" key="3">
    <source>
        <dbReference type="ARBA" id="ARBA00022833"/>
    </source>
</evidence>
<feature type="domain" description="Zinc finger DksA/TraR C4-type" evidence="6">
    <location>
        <begin position="191"/>
        <end position="226"/>
    </location>
</feature>
<dbReference type="GO" id="GO:0008270">
    <property type="term" value="F:zinc ion binding"/>
    <property type="evidence" value="ECO:0007669"/>
    <property type="project" value="UniProtKB-KW"/>
</dbReference>
<feature type="compositionally biased region" description="Low complexity" evidence="5">
    <location>
        <begin position="1"/>
        <end position="16"/>
    </location>
</feature>
<dbReference type="SUPFAM" id="SSF109635">
    <property type="entry name" value="DnaK suppressor protein DksA, alpha-hairpin domain"/>
    <property type="match status" value="1"/>
</dbReference>
<accession>A0A2T0Z5P2</accession>
<keyword evidence="3" id="KW-0862">Zinc</keyword>